<evidence type="ECO:0000256" key="2">
    <source>
        <dbReference type="ARBA" id="ARBA00023136"/>
    </source>
</evidence>
<dbReference type="PANTHER" id="PTHR46825">
    <property type="entry name" value="D-ALANYL-D-ALANINE-CARBOXYPEPTIDASE/ENDOPEPTIDASE AMPH"/>
    <property type="match status" value="1"/>
</dbReference>
<dbReference type="SUPFAM" id="SSF56601">
    <property type="entry name" value="beta-lactamase/transpeptidase-like"/>
    <property type="match status" value="1"/>
</dbReference>
<accession>A0AAT9GFR5</accession>
<dbReference type="Pfam" id="PF00144">
    <property type="entry name" value="Beta-lactamase"/>
    <property type="match status" value="1"/>
</dbReference>
<proteinExistence type="predicted"/>
<dbReference type="InterPro" id="IPR001466">
    <property type="entry name" value="Beta-lactam-related"/>
</dbReference>
<dbReference type="InterPro" id="IPR012338">
    <property type="entry name" value="Beta-lactam/transpept-like"/>
</dbReference>
<gene>
    <name evidence="5" type="ORF">KACHI17_03630</name>
</gene>
<keyword evidence="3" id="KW-0732">Signal</keyword>
<dbReference type="PANTHER" id="PTHR46825:SF11">
    <property type="entry name" value="PENICILLIN-BINDING PROTEIN 4"/>
    <property type="match status" value="1"/>
</dbReference>
<protein>
    <recommendedName>
        <fullName evidence="4">Beta-lactamase-related domain-containing protein</fullName>
    </recommendedName>
</protein>
<organism evidence="5">
    <name type="scientific">Sediminibacterium sp. KACHI17</name>
    <dbReference type="NCBI Taxonomy" id="1751071"/>
    <lineage>
        <taxon>Bacteria</taxon>
        <taxon>Pseudomonadati</taxon>
        <taxon>Bacteroidota</taxon>
        <taxon>Chitinophagia</taxon>
        <taxon>Chitinophagales</taxon>
        <taxon>Chitinophagaceae</taxon>
        <taxon>Sediminibacterium</taxon>
    </lineage>
</organism>
<evidence type="ECO:0000259" key="4">
    <source>
        <dbReference type="Pfam" id="PF00144"/>
    </source>
</evidence>
<reference evidence="5" key="1">
    <citation type="submission" date="2024-02" db="EMBL/GenBank/DDBJ databases">
        <title>Sediminibacterium planktonica sp. nov. and Sediminibacterium longus sp. nov., isolated from surface lake and river water.</title>
        <authorList>
            <person name="Watanabe K."/>
            <person name="Takemine S."/>
            <person name="Ishii Y."/>
            <person name="Ogata Y."/>
            <person name="Shindo C."/>
            <person name="Suda W."/>
        </authorList>
    </citation>
    <scope>NUCLEOTIDE SEQUENCE</scope>
    <source>
        <strain evidence="5">KACHI17</strain>
    </source>
</reference>
<feature type="signal peptide" evidence="3">
    <location>
        <begin position="1"/>
        <end position="28"/>
    </location>
</feature>
<dbReference type="GO" id="GO:0016020">
    <property type="term" value="C:membrane"/>
    <property type="evidence" value="ECO:0007669"/>
    <property type="project" value="UniProtKB-SubCell"/>
</dbReference>
<evidence type="ECO:0000313" key="5">
    <source>
        <dbReference type="EMBL" id="BFG69482.1"/>
    </source>
</evidence>
<dbReference type="AlphaFoldDB" id="A0AAT9GFR5"/>
<comment type="subcellular location">
    <subcellularLocation>
        <location evidence="1">Membrane</location>
    </subcellularLocation>
</comment>
<dbReference type="EMBL" id="AP029612">
    <property type="protein sequence ID" value="BFG69482.1"/>
    <property type="molecule type" value="Genomic_DNA"/>
</dbReference>
<feature type="domain" description="Beta-lactamase-related" evidence="4">
    <location>
        <begin position="73"/>
        <end position="350"/>
    </location>
</feature>
<sequence length="373" mass="41721">MFHFRYLKSNNMKHLWIACLLISLQLQAQTETTKKLLTSTDLSVLASKAKANQFSGTILIVQGKENGWSWSNGQAQEKLKIANGDGVRYNLGSIGKSLTAVLIMQLVEQKKILLDQPVRKYLPAGTLTAGSDAITIRHLLNNTSGLGDFFESPDYSETKTVTIDDHMKLLNAMKTVSDEPGKTLHYSNSGFIVLGKLLELHYRKSYQEIVKERLLKPVGINYDAKKTLATGYYLENGSLKVGEGNDPSKWSSAGGLFLTVQELHQLIKGIVTGKFIAKQSLQRLWTKESRPEQEPPFVHYGLGWMLEDPNCIQLRGHNGGVKGFQAAFRYMPDEDVFVYFLSNRDGGIESIFMDTIFLLMEKKGCKMEMPGGN</sequence>
<name>A0AAT9GFR5_9BACT</name>
<keyword evidence="2" id="KW-0472">Membrane</keyword>
<evidence type="ECO:0000256" key="3">
    <source>
        <dbReference type="SAM" id="SignalP"/>
    </source>
</evidence>
<dbReference type="InterPro" id="IPR050491">
    <property type="entry name" value="AmpC-like"/>
</dbReference>
<dbReference type="Gene3D" id="3.40.710.10">
    <property type="entry name" value="DD-peptidase/beta-lactamase superfamily"/>
    <property type="match status" value="1"/>
</dbReference>
<feature type="chain" id="PRO_5043703423" description="Beta-lactamase-related domain-containing protein" evidence="3">
    <location>
        <begin position="29"/>
        <end position="373"/>
    </location>
</feature>
<evidence type="ECO:0000256" key="1">
    <source>
        <dbReference type="ARBA" id="ARBA00004370"/>
    </source>
</evidence>